<dbReference type="GO" id="GO:0005840">
    <property type="term" value="C:ribosome"/>
    <property type="evidence" value="ECO:0007669"/>
    <property type="project" value="UniProtKB-KW"/>
</dbReference>
<dbReference type="InterPro" id="IPR013005">
    <property type="entry name" value="Ribosomal_uL4-like"/>
</dbReference>
<organism evidence="6 7">
    <name type="scientific">Naematelia encephala</name>
    <dbReference type="NCBI Taxonomy" id="71784"/>
    <lineage>
        <taxon>Eukaryota</taxon>
        <taxon>Fungi</taxon>
        <taxon>Dikarya</taxon>
        <taxon>Basidiomycota</taxon>
        <taxon>Agaricomycotina</taxon>
        <taxon>Tremellomycetes</taxon>
        <taxon>Tremellales</taxon>
        <taxon>Naemateliaceae</taxon>
        <taxon>Naematelia</taxon>
    </lineage>
</organism>
<accession>A0A1Y2AX61</accession>
<feature type="region of interest" description="Disordered" evidence="5">
    <location>
        <begin position="286"/>
        <end position="324"/>
    </location>
</feature>
<protein>
    <recommendedName>
        <fullName evidence="4">Large ribosomal subunit protein uL4m</fullName>
    </recommendedName>
</protein>
<dbReference type="PANTHER" id="PTHR10746">
    <property type="entry name" value="50S RIBOSOMAL PROTEIN L4"/>
    <property type="match status" value="1"/>
</dbReference>
<dbReference type="Pfam" id="PF00573">
    <property type="entry name" value="Ribosomal_L4"/>
    <property type="match status" value="1"/>
</dbReference>
<evidence type="ECO:0000256" key="2">
    <source>
        <dbReference type="ARBA" id="ARBA00022980"/>
    </source>
</evidence>
<evidence type="ECO:0000256" key="4">
    <source>
        <dbReference type="ARBA" id="ARBA00040565"/>
    </source>
</evidence>
<dbReference type="STRING" id="71784.A0A1Y2AX61"/>
<comment type="similarity">
    <text evidence="1">Belongs to the universal ribosomal protein uL4 family.</text>
</comment>
<dbReference type="Proteomes" id="UP000193986">
    <property type="component" value="Unassembled WGS sequence"/>
</dbReference>
<feature type="compositionally biased region" description="Low complexity" evidence="5">
    <location>
        <begin position="311"/>
        <end position="323"/>
    </location>
</feature>
<keyword evidence="2 6" id="KW-0689">Ribosomal protein</keyword>
<evidence type="ECO:0000313" key="7">
    <source>
        <dbReference type="Proteomes" id="UP000193986"/>
    </source>
</evidence>
<dbReference type="GO" id="GO:0003735">
    <property type="term" value="F:structural constituent of ribosome"/>
    <property type="evidence" value="ECO:0007669"/>
    <property type="project" value="InterPro"/>
</dbReference>
<gene>
    <name evidence="6" type="ORF">BCR39DRAFT_538730</name>
</gene>
<name>A0A1Y2AX61_9TREE</name>
<evidence type="ECO:0000256" key="5">
    <source>
        <dbReference type="SAM" id="MobiDB-lite"/>
    </source>
</evidence>
<comment type="caution">
    <text evidence="6">The sequence shown here is derived from an EMBL/GenBank/DDBJ whole genome shotgun (WGS) entry which is preliminary data.</text>
</comment>
<evidence type="ECO:0000256" key="1">
    <source>
        <dbReference type="ARBA" id="ARBA00010528"/>
    </source>
</evidence>
<dbReference type="InterPro" id="IPR023574">
    <property type="entry name" value="Ribosomal_uL4_dom_sf"/>
</dbReference>
<keyword evidence="3" id="KW-0687">Ribonucleoprotein</keyword>
<dbReference type="GO" id="GO:0006412">
    <property type="term" value="P:translation"/>
    <property type="evidence" value="ECO:0007669"/>
    <property type="project" value="InterPro"/>
</dbReference>
<reference evidence="6 7" key="1">
    <citation type="submission" date="2016-07" db="EMBL/GenBank/DDBJ databases">
        <title>Pervasive Adenine N6-methylation of Active Genes in Fungi.</title>
        <authorList>
            <consortium name="DOE Joint Genome Institute"/>
            <person name="Mondo S.J."/>
            <person name="Dannebaum R.O."/>
            <person name="Kuo R.C."/>
            <person name="Labutti K."/>
            <person name="Haridas S."/>
            <person name="Kuo A."/>
            <person name="Salamov A."/>
            <person name="Ahrendt S.R."/>
            <person name="Lipzen A."/>
            <person name="Sullivan W."/>
            <person name="Andreopoulos W.B."/>
            <person name="Clum A."/>
            <person name="Lindquist E."/>
            <person name="Daum C."/>
            <person name="Ramamoorthy G.K."/>
            <person name="Gryganskyi A."/>
            <person name="Culley D."/>
            <person name="Magnuson J.K."/>
            <person name="James T.Y."/>
            <person name="O'Malley M.A."/>
            <person name="Stajich J.E."/>
            <person name="Spatafora J.W."/>
            <person name="Visel A."/>
            <person name="Grigoriev I.V."/>
        </authorList>
    </citation>
    <scope>NUCLEOTIDE SEQUENCE [LARGE SCALE GENOMIC DNA]</scope>
    <source>
        <strain evidence="6 7">68-887.2</strain>
    </source>
</reference>
<dbReference type="AlphaFoldDB" id="A0A1Y2AX61"/>
<dbReference type="InterPro" id="IPR002136">
    <property type="entry name" value="Ribosomal_uL4"/>
</dbReference>
<sequence length="536" mass="59962">MRRAARIIPTIHQSVRAPSAVLRPTFLSTCIPGPSRLPLRHVATSNTTLLQQTTRKALPSIPNSEPTDTAFSPEEDIQFDENDLPDNVTLEDIEREIDRGLEDRGSRLHTLPTDFDAPILLPISSLISQNPTQASPSNVVVELPRDIFAQPLRKDILHRCVVWYQAGLRYGTKKTKGRSEVAYSGRKLRPQKGSGKARLADRSNPMLKGGAHAHPIQPRDWSQLLPRKVRALGMRIALSSKLDMGMLRVVKSFNEGGWNKTKQAFKALTDKKITRRDTQTAAGQIALDQGVADEPEASAETEANAVDGQQAAAENSASTSAESQVVETQIDAESSSTDLVADDEFEQSPEVVEYIRRFGKSKKDLSVLFLHAPSKPDIEVWNFGRVIRNIPGIDMLSTDEVQVYHVLKYRWLVVEGDAIDALEKRFTSKPERIVRIGTERETRASADGSVRVPQPELPQGLPKGWAIRGWRKAVGAKRIEKALGHRRARDIAKKAKKEDRRAKRRKVWEERTNKWQRTLTSMEYQALYSGDAEGTE</sequence>
<dbReference type="EMBL" id="MCFC01000040">
    <property type="protein sequence ID" value="ORY27173.1"/>
    <property type="molecule type" value="Genomic_DNA"/>
</dbReference>
<dbReference type="GO" id="GO:1990904">
    <property type="term" value="C:ribonucleoprotein complex"/>
    <property type="evidence" value="ECO:0007669"/>
    <property type="project" value="UniProtKB-KW"/>
</dbReference>
<proteinExistence type="inferred from homology"/>
<dbReference type="PANTHER" id="PTHR10746:SF6">
    <property type="entry name" value="LARGE RIBOSOMAL SUBUNIT PROTEIN UL4M"/>
    <property type="match status" value="1"/>
</dbReference>
<keyword evidence="7" id="KW-1185">Reference proteome</keyword>
<evidence type="ECO:0000313" key="6">
    <source>
        <dbReference type="EMBL" id="ORY27173.1"/>
    </source>
</evidence>
<dbReference type="InParanoid" id="A0A1Y2AX61"/>
<dbReference type="OrthoDB" id="275876at2759"/>
<feature type="region of interest" description="Disordered" evidence="5">
    <location>
        <begin position="188"/>
        <end position="217"/>
    </location>
</feature>
<dbReference type="Gene3D" id="3.40.1370.10">
    <property type="match status" value="2"/>
</dbReference>
<evidence type="ECO:0000256" key="3">
    <source>
        <dbReference type="ARBA" id="ARBA00023274"/>
    </source>
</evidence>
<dbReference type="SUPFAM" id="SSF52166">
    <property type="entry name" value="Ribosomal protein L4"/>
    <property type="match status" value="2"/>
</dbReference>